<dbReference type="Gramene" id="TraesCLE_scaffold_047681_01G000100.1">
    <property type="protein sequence ID" value="TraesCLE_scaffold_047681_01G000100.1"/>
    <property type="gene ID" value="TraesCLE_scaffold_047681_01G000100"/>
</dbReference>
<dbReference type="PROSITE" id="PS51999">
    <property type="entry name" value="ZF_GRF"/>
    <property type="match status" value="1"/>
</dbReference>
<reference evidence="7" key="2">
    <citation type="submission" date="2018-10" db="UniProtKB">
        <authorList>
            <consortium name="EnsemblPlants"/>
        </authorList>
    </citation>
    <scope>IDENTIFICATION</scope>
</reference>
<evidence type="ECO:0000256" key="1">
    <source>
        <dbReference type="ARBA" id="ARBA00022723"/>
    </source>
</evidence>
<dbReference type="Gramene" id="TraesWEE_scaffold_043001_01G000300.1">
    <property type="protein sequence ID" value="TraesWEE_scaffold_043001_01G000300.1"/>
    <property type="gene ID" value="TraesWEE_scaffold_043001_01G000300"/>
</dbReference>
<dbReference type="Gramene" id="TraesWEE_scaffold_367697_01G000100.1">
    <property type="protein sequence ID" value="TraesWEE_scaffold_367697_01G000100.1"/>
    <property type="gene ID" value="TraesWEE_scaffold_367697_01G000100"/>
</dbReference>
<evidence type="ECO:0000256" key="4">
    <source>
        <dbReference type="PROSITE-ProRule" id="PRU01343"/>
    </source>
</evidence>
<dbReference type="EnsemblPlants" id="TraesCS3A02G432300.1">
    <property type="protein sequence ID" value="TraesCS3A02G432300.1"/>
    <property type="gene ID" value="TraesCS3A02G432300"/>
</dbReference>
<dbReference type="Gramene" id="TraesCLE_scaffold_029963_01G000200.1">
    <property type="protein sequence ID" value="TraesCLE_scaffold_029963_01G000200.1"/>
    <property type="gene ID" value="TraesCLE_scaffold_029963_01G000200"/>
</dbReference>
<dbReference type="Gramene" id="TraesJUL3A03G01498940.1">
    <property type="protein sequence ID" value="TraesJUL3A03G01498940.1"/>
    <property type="gene ID" value="TraesJUL3A03G01498940"/>
</dbReference>
<dbReference type="Gramene" id="TraesWEE_scaffold_051252_01G000300.1">
    <property type="protein sequence ID" value="TraesWEE_scaffold_051252_01G000300.1"/>
    <property type="gene ID" value="TraesWEE_scaffold_051252_01G000300"/>
</dbReference>
<dbReference type="Gramene" id="TraesCAD_scaffold_042682_01G000300.1">
    <property type="protein sequence ID" value="TraesCAD_scaffold_042682_01G000300.1"/>
    <property type="gene ID" value="TraesCAD_scaffold_042682_01G000300"/>
</dbReference>
<evidence type="ECO:0000313" key="8">
    <source>
        <dbReference type="Proteomes" id="UP000019116"/>
    </source>
</evidence>
<dbReference type="Gramene" id="TraesNOR3A03G01507880.1">
    <property type="protein sequence ID" value="TraesNOR3A03G01507880.1"/>
    <property type="gene ID" value="TraesNOR3A03G01507880"/>
</dbReference>
<dbReference type="Gramene" id="TraesSTA3A03G01478390.1">
    <property type="protein sequence ID" value="TraesSTA3A03G01478390.1"/>
    <property type="gene ID" value="TraesSTA3A03G01478390"/>
</dbReference>
<feature type="domain" description="GRF-type" evidence="6">
    <location>
        <begin position="39"/>
        <end position="80"/>
    </location>
</feature>
<feature type="region of interest" description="Disordered" evidence="5">
    <location>
        <begin position="1"/>
        <end position="26"/>
    </location>
</feature>
<dbReference type="Gramene" id="TraesARI3A03G01508170.1">
    <property type="protein sequence ID" value="TraesARI3A03G01508170.1"/>
    <property type="gene ID" value="TraesARI3A03G01508170"/>
</dbReference>
<keyword evidence="8" id="KW-1185">Reference proteome</keyword>
<sequence>MASASSSSSHRSPRSMAFSGQSPVPYREPPMAYSPEKVCHCKVKAPRWISWSIANPGRRYYNCSQSLGYDCGYFKWHDDPLDKFVSTLLGDLRDVVNRLKTEVRKLKTEKS</sequence>
<organism evidence="7">
    <name type="scientific">Triticum aestivum</name>
    <name type="common">Wheat</name>
    <dbReference type="NCBI Taxonomy" id="4565"/>
    <lineage>
        <taxon>Eukaryota</taxon>
        <taxon>Viridiplantae</taxon>
        <taxon>Streptophyta</taxon>
        <taxon>Embryophyta</taxon>
        <taxon>Tracheophyta</taxon>
        <taxon>Spermatophyta</taxon>
        <taxon>Magnoliopsida</taxon>
        <taxon>Liliopsida</taxon>
        <taxon>Poales</taxon>
        <taxon>Poaceae</taxon>
        <taxon>BOP clade</taxon>
        <taxon>Pooideae</taxon>
        <taxon>Triticodae</taxon>
        <taxon>Triticeae</taxon>
        <taxon>Triticinae</taxon>
        <taxon>Triticum</taxon>
    </lineage>
</organism>
<dbReference type="Gramene" id="TraesCAD_scaffold_238624_01G000100.1">
    <property type="protein sequence ID" value="TraesCAD_scaffold_238624_01G000100.1"/>
    <property type="gene ID" value="TraesCAD_scaffold_238624_01G000100"/>
</dbReference>
<dbReference type="Gramene" id="TraesCS3A03G1004900.1">
    <property type="protein sequence ID" value="TraesCS3A03G1004900.1.CDS"/>
    <property type="gene ID" value="TraesCS3A03G1004900"/>
</dbReference>
<dbReference type="OrthoDB" id="691490at2759"/>
<dbReference type="Gramene" id="TraesLAC3A03G01430540.1">
    <property type="protein sequence ID" value="TraesLAC3A03G01430540.1"/>
    <property type="gene ID" value="TraesLAC3A03G01430540"/>
</dbReference>
<evidence type="ECO:0000313" key="7">
    <source>
        <dbReference type="EnsemblPlants" id="TraesCS3A02G432300.1"/>
    </source>
</evidence>
<reference evidence="7" key="1">
    <citation type="submission" date="2018-08" db="EMBL/GenBank/DDBJ databases">
        <authorList>
            <person name="Rossello M."/>
        </authorList>
    </citation>
    <scope>NUCLEOTIDE SEQUENCE [LARGE SCALE GENOMIC DNA]</scope>
    <source>
        <strain evidence="7">cv. Chinese Spring</strain>
    </source>
</reference>
<dbReference type="Pfam" id="PF06839">
    <property type="entry name" value="Zn_ribbon_GRF"/>
    <property type="match status" value="1"/>
</dbReference>
<dbReference type="InterPro" id="IPR010666">
    <property type="entry name" value="Znf_GRF"/>
</dbReference>
<evidence type="ECO:0000256" key="3">
    <source>
        <dbReference type="ARBA" id="ARBA00022833"/>
    </source>
</evidence>
<evidence type="ECO:0000259" key="6">
    <source>
        <dbReference type="PROSITE" id="PS51999"/>
    </source>
</evidence>
<protein>
    <recommendedName>
        <fullName evidence="6">GRF-type domain-containing protein</fullName>
    </recommendedName>
</protein>
<dbReference type="SMR" id="A0A3B6ESS8"/>
<name>A0A3B6ESS8_WHEAT</name>
<accession>A0A3B6ESS8</accession>
<dbReference type="AlphaFoldDB" id="A0A3B6ESS8"/>
<dbReference type="Gramene" id="TraesJAG3A03G01495250.1">
    <property type="protein sequence ID" value="TraesJAG3A03G01495250.1"/>
    <property type="gene ID" value="TraesJAG3A03G01495250"/>
</dbReference>
<dbReference type="GO" id="GO:0008270">
    <property type="term" value="F:zinc ion binding"/>
    <property type="evidence" value="ECO:0007669"/>
    <property type="project" value="UniProtKB-KW"/>
</dbReference>
<dbReference type="Proteomes" id="UP000019116">
    <property type="component" value="Chromosome 3A"/>
</dbReference>
<evidence type="ECO:0000256" key="5">
    <source>
        <dbReference type="SAM" id="MobiDB-lite"/>
    </source>
</evidence>
<dbReference type="Gramene" id="TraesCS3A02G432300.1">
    <property type="protein sequence ID" value="TraesCS3A02G432300.1"/>
    <property type="gene ID" value="TraesCS3A02G432300"/>
</dbReference>
<evidence type="ECO:0000256" key="2">
    <source>
        <dbReference type="ARBA" id="ARBA00022771"/>
    </source>
</evidence>
<dbReference type="Gramene" id="TraesCAD_scaffold_033533_01G000300.1">
    <property type="protein sequence ID" value="TraesCAD_scaffold_033533_01G000300.1"/>
    <property type="gene ID" value="TraesCAD_scaffold_033533_01G000300"/>
</dbReference>
<dbReference type="PANTHER" id="PTHR33248">
    <property type="entry name" value="ZINC ION-BINDING PROTEIN"/>
    <property type="match status" value="1"/>
</dbReference>
<proteinExistence type="predicted"/>
<keyword evidence="1" id="KW-0479">Metal-binding</keyword>
<dbReference type="Gramene" id="TraesLDM3A03G01486990.1">
    <property type="protein sequence ID" value="TraesLDM3A03G01486990.1"/>
    <property type="gene ID" value="TraesLDM3A03G01486990"/>
</dbReference>
<dbReference type="OMA" id="NDLTRCC"/>
<dbReference type="Gramene" id="TraesSYM3A03G01509750.1">
    <property type="protein sequence ID" value="TraesSYM3A03G01509750.1"/>
    <property type="gene ID" value="TraesSYM3A03G01509750"/>
</dbReference>
<dbReference type="Gramene" id="TraesCAD_scaffold_231345_01G000100.1">
    <property type="protein sequence ID" value="TraesCAD_scaffold_231345_01G000100.1"/>
    <property type="gene ID" value="TraesCAD_scaffold_231345_01G000100"/>
</dbReference>
<keyword evidence="2 4" id="KW-0863">Zinc-finger</keyword>
<feature type="compositionally biased region" description="Low complexity" evidence="5">
    <location>
        <begin position="1"/>
        <end position="19"/>
    </location>
</feature>
<dbReference type="Gramene" id="TraesROB_scaffold_065729_01G000300.1">
    <property type="protein sequence ID" value="TraesROB_scaffold_065729_01G000300.1"/>
    <property type="gene ID" value="TraesROB_scaffold_065729_01G000300"/>
</dbReference>
<keyword evidence="3" id="KW-0862">Zinc</keyword>
<dbReference type="Gramene" id="TraesMAC3A03G01484870.1">
    <property type="protein sequence ID" value="TraesMAC3A03G01484870.1"/>
    <property type="gene ID" value="TraesMAC3A03G01484870"/>
</dbReference>